<dbReference type="PROSITE" id="PS50158">
    <property type="entry name" value="ZF_CCHC"/>
    <property type="match status" value="1"/>
</dbReference>
<proteinExistence type="predicted"/>
<dbReference type="EMBL" id="JAAALK010000289">
    <property type="protein sequence ID" value="KAG8048458.1"/>
    <property type="molecule type" value="Genomic_DNA"/>
</dbReference>
<dbReference type="GO" id="GO:0008270">
    <property type="term" value="F:zinc ion binding"/>
    <property type="evidence" value="ECO:0007669"/>
    <property type="project" value="UniProtKB-KW"/>
</dbReference>
<dbReference type="SMART" id="SM00343">
    <property type="entry name" value="ZnF_C2HC"/>
    <property type="match status" value="1"/>
</dbReference>
<feature type="domain" description="CCHC-type" evidence="3">
    <location>
        <begin position="39"/>
        <end position="55"/>
    </location>
</feature>
<reference evidence="4" key="2">
    <citation type="submission" date="2021-02" db="EMBL/GenBank/DDBJ databases">
        <authorList>
            <person name="Kimball J.A."/>
            <person name="Haas M.W."/>
            <person name="Macchietto M."/>
            <person name="Kono T."/>
            <person name="Duquette J."/>
            <person name="Shao M."/>
        </authorList>
    </citation>
    <scope>NUCLEOTIDE SEQUENCE</scope>
    <source>
        <tissue evidence="4">Fresh leaf tissue</tissue>
    </source>
</reference>
<name>A0A8J5RLS5_ZIZPA</name>
<evidence type="ECO:0000313" key="5">
    <source>
        <dbReference type="Proteomes" id="UP000729402"/>
    </source>
</evidence>
<evidence type="ECO:0000256" key="2">
    <source>
        <dbReference type="SAM" id="MobiDB-lite"/>
    </source>
</evidence>
<organism evidence="4 5">
    <name type="scientific">Zizania palustris</name>
    <name type="common">Northern wild rice</name>
    <dbReference type="NCBI Taxonomy" id="103762"/>
    <lineage>
        <taxon>Eukaryota</taxon>
        <taxon>Viridiplantae</taxon>
        <taxon>Streptophyta</taxon>
        <taxon>Embryophyta</taxon>
        <taxon>Tracheophyta</taxon>
        <taxon>Spermatophyta</taxon>
        <taxon>Magnoliopsida</taxon>
        <taxon>Liliopsida</taxon>
        <taxon>Poales</taxon>
        <taxon>Poaceae</taxon>
        <taxon>BOP clade</taxon>
        <taxon>Oryzoideae</taxon>
        <taxon>Oryzeae</taxon>
        <taxon>Zizaniinae</taxon>
        <taxon>Zizania</taxon>
    </lineage>
</organism>
<dbReference type="Pfam" id="PF00098">
    <property type="entry name" value="zf-CCHC"/>
    <property type="match status" value="1"/>
</dbReference>
<accession>A0A8J5RLS5</accession>
<dbReference type="AlphaFoldDB" id="A0A8J5RLS5"/>
<dbReference type="Proteomes" id="UP000729402">
    <property type="component" value="Unassembled WGS sequence"/>
</dbReference>
<dbReference type="InterPro" id="IPR001878">
    <property type="entry name" value="Znf_CCHC"/>
</dbReference>
<dbReference type="OrthoDB" id="693781at2759"/>
<keyword evidence="1" id="KW-0862">Zinc</keyword>
<keyword evidence="5" id="KW-1185">Reference proteome</keyword>
<gene>
    <name evidence="4" type="ORF">GUJ93_ZPchr0009g1820</name>
</gene>
<feature type="compositionally biased region" description="Basic and acidic residues" evidence="2">
    <location>
        <begin position="1"/>
        <end position="18"/>
    </location>
</feature>
<evidence type="ECO:0000259" key="3">
    <source>
        <dbReference type="PROSITE" id="PS50158"/>
    </source>
</evidence>
<reference evidence="4" key="1">
    <citation type="journal article" date="2021" name="bioRxiv">
        <title>Whole Genome Assembly and Annotation of Northern Wild Rice, Zizania palustris L., Supports a Whole Genome Duplication in the Zizania Genus.</title>
        <authorList>
            <person name="Haas M."/>
            <person name="Kono T."/>
            <person name="Macchietto M."/>
            <person name="Millas R."/>
            <person name="McGilp L."/>
            <person name="Shao M."/>
            <person name="Duquette J."/>
            <person name="Hirsch C.N."/>
            <person name="Kimball J."/>
        </authorList>
    </citation>
    <scope>NUCLEOTIDE SEQUENCE</scope>
    <source>
        <tissue evidence="4">Fresh leaf tissue</tissue>
    </source>
</reference>
<protein>
    <recommendedName>
        <fullName evidence="3">CCHC-type domain-containing protein</fullName>
    </recommendedName>
</protein>
<evidence type="ECO:0000256" key="1">
    <source>
        <dbReference type="PROSITE-ProRule" id="PRU00047"/>
    </source>
</evidence>
<comment type="caution">
    <text evidence="4">The sequence shown here is derived from an EMBL/GenBank/DDBJ whole genome shotgun (WGS) entry which is preliminary data.</text>
</comment>
<dbReference type="GO" id="GO:0003676">
    <property type="term" value="F:nucleic acid binding"/>
    <property type="evidence" value="ECO:0007669"/>
    <property type="project" value="InterPro"/>
</dbReference>
<keyword evidence="1" id="KW-0479">Metal-binding</keyword>
<evidence type="ECO:0000313" key="4">
    <source>
        <dbReference type="EMBL" id="KAG8048458.1"/>
    </source>
</evidence>
<keyword evidence="1" id="KW-0863">Zinc-finger</keyword>
<sequence length="91" mass="9989">MWAVRSHESTSIGGHDDDNGGSNVSSGASKRRRSSDKGRCFNCGVRGHFSRECTKLRKEEALLPNADEEAMIYECQTLAGVTLVKKSKMLV</sequence>
<feature type="region of interest" description="Disordered" evidence="2">
    <location>
        <begin position="1"/>
        <end position="39"/>
    </location>
</feature>